<dbReference type="PATRIC" id="fig|451.8.peg.2095"/>
<accession>A0A098GFS3</accession>
<reference evidence="2 4" key="3">
    <citation type="submission" date="2016-10" db="EMBL/GenBank/DDBJ databases">
        <authorList>
            <person name="Varghese N."/>
            <person name="Submissions S."/>
        </authorList>
    </citation>
    <scope>NUCLEOTIDE SEQUENCE [LARGE SCALE GENOMIC DNA]</scope>
    <source>
        <strain evidence="2 4">ATCC 33218</strain>
    </source>
</reference>
<dbReference type="AlphaFoldDB" id="A0A098GFS3"/>
<reference evidence="3" key="1">
    <citation type="submission" date="2014-09" db="EMBL/GenBank/DDBJ databases">
        <authorList>
            <person name="Gomez-Valero L."/>
        </authorList>
    </citation>
    <scope>NUCLEOTIDE SEQUENCE [LARGE SCALE GENOMIC DNA]</scope>
    <source>
        <strain evidence="3">ATCC33218</strain>
    </source>
</reference>
<dbReference type="EMBL" id="LN614830">
    <property type="protein sequence ID" value="CEG60842.1"/>
    <property type="molecule type" value="Genomic_DNA"/>
</dbReference>
<proteinExistence type="predicted"/>
<protein>
    <recommendedName>
        <fullName evidence="5">FlaG</fullName>
    </recommendedName>
</protein>
<dbReference type="HOGENOM" id="CLU_2425964_0_0_6"/>
<name>A0A098GFS3_LEGMI</name>
<dbReference type="Proteomes" id="UP000182998">
    <property type="component" value="Unassembled WGS sequence"/>
</dbReference>
<keyword evidence="4" id="KW-1185">Reference proteome</keyword>
<evidence type="ECO:0000313" key="1">
    <source>
        <dbReference type="EMBL" id="CEG60842.1"/>
    </source>
</evidence>
<evidence type="ECO:0000313" key="3">
    <source>
        <dbReference type="Proteomes" id="UP000032414"/>
    </source>
</evidence>
<organism evidence="1 3">
    <name type="scientific">Legionella micdadei</name>
    <name type="common">Tatlockia micdadei</name>
    <dbReference type="NCBI Taxonomy" id="451"/>
    <lineage>
        <taxon>Bacteria</taxon>
        <taxon>Pseudomonadati</taxon>
        <taxon>Pseudomonadota</taxon>
        <taxon>Gammaproteobacteria</taxon>
        <taxon>Legionellales</taxon>
        <taxon>Legionellaceae</taxon>
        <taxon>Legionella</taxon>
    </lineage>
</organism>
<reference evidence="1" key="2">
    <citation type="submission" date="2014-09" db="EMBL/GenBank/DDBJ databases">
        <authorList>
            <person name="GOMEZ-VALERO Laura"/>
        </authorList>
    </citation>
    <scope>NUCLEOTIDE SEQUENCE</scope>
    <source>
        <strain evidence="1">ATCC33218</strain>
    </source>
</reference>
<dbReference type="KEGG" id="tmc:LMI_1539"/>
<evidence type="ECO:0000313" key="4">
    <source>
        <dbReference type="Proteomes" id="UP000182998"/>
    </source>
</evidence>
<dbReference type="Proteomes" id="UP000032414">
    <property type="component" value="Chromosome I"/>
</dbReference>
<evidence type="ECO:0008006" key="5">
    <source>
        <dbReference type="Google" id="ProtNLM"/>
    </source>
</evidence>
<dbReference type="STRING" id="451.B6N58_07890"/>
<sequence>MNVDLSNINATLLSSPKIMDENKAVSNQAVSADPATDSSETGQIFNEATQLLQTITTKLSGAVIRKISPSEYAQLMMVLEQIIRNSINDRV</sequence>
<evidence type="ECO:0000313" key="2">
    <source>
        <dbReference type="EMBL" id="SCY14881.1"/>
    </source>
</evidence>
<dbReference type="EMBL" id="FMVN01000004">
    <property type="protein sequence ID" value="SCY14881.1"/>
    <property type="molecule type" value="Genomic_DNA"/>
</dbReference>
<gene>
    <name evidence="1" type="ORF">LMI_1539</name>
    <name evidence="2" type="ORF">SAMN02982997_00959</name>
</gene>